<keyword evidence="6" id="KW-0210">Decarboxylase</keyword>
<dbReference type="GO" id="GO:0004612">
    <property type="term" value="F:phosphoenolpyruvate carboxykinase (ATP) activity"/>
    <property type="evidence" value="ECO:0007669"/>
    <property type="project" value="UniProtKB-EC"/>
</dbReference>
<comment type="catalytic activity">
    <reaction evidence="9">
        <text>oxaloacetate + ATP = phosphoenolpyruvate + ADP + CO2</text>
        <dbReference type="Rhea" id="RHEA:18617"/>
        <dbReference type="ChEBI" id="CHEBI:16452"/>
        <dbReference type="ChEBI" id="CHEBI:16526"/>
        <dbReference type="ChEBI" id="CHEBI:30616"/>
        <dbReference type="ChEBI" id="CHEBI:58702"/>
        <dbReference type="ChEBI" id="CHEBI:456216"/>
        <dbReference type="EC" id="4.1.1.49"/>
    </reaction>
</comment>
<evidence type="ECO:0000256" key="7">
    <source>
        <dbReference type="ARBA" id="ARBA00022840"/>
    </source>
</evidence>
<dbReference type="EC" id="4.1.1.49" evidence="3"/>
<organism evidence="10">
    <name type="scientific">bioreactor metagenome</name>
    <dbReference type="NCBI Taxonomy" id="1076179"/>
    <lineage>
        <taxon>unclassified sequences</taxon>
        <taxon>metagenomes</taxon>
        <taxon>ecological metagenomes</taxon>
    </lineage>
</organism>
<dbReference type="NCBIfam" id="TIGR00224">
    <property type="entry name" value="pckA"/>
    <property type="match status" value="1"/>
</dbReference>
<keyword evidence="5" id="KW-0547">Nucleotide-binding</keyword>
<evidence type="ECO:0000256" key="9">
    <source>
        <dbReference type="ARBA" id="ARBA00047371"/>
    </source>
</evidence>
<evidence type="ECO:0000313" key="10">
    <source>
        <dbReference type="EMBL" id="MPL78496.1"/>
    </source>
</evidence>
<gene>
    <name evidence="10" type="primary">pckA_5</name>
    <name evidence="10" type="ORF">SDC9_24365</name>
</gene>
<proteinExistence type="inferred from homology"/>
<evidence type="ECO:0000256" key="1">
    <source>
        <dbReference type="ARBA" id="ARBA00004742"/>
    </source>
</evidence>
<comment type="similarity">
    <text evidence="2">Belongs to the phosphoenolpyruvate carboxykinase (ATP) family.</text>
</comment>
<dbReference type="Gene3D" id="2.170.8.10">
    <property type="entry name" value="Phosphoenolpyruvate Carboxykinase, domain 2"/>
    <property type="match status" value="1"/>
</dbReference>
<reference evidence="10" key="1">
    <citation type="submission" date="2019-08" db="EMBL/GenBank/DDBJ databases">
        <authorList>
            <person name="Kucharzyk K."/>
            <person name="Murdoch R.W."/>
            <person name="Higgins S."/>
            <person name="Loffler F."/>
        </authorList>
    </citation>
    <scope>NUCLEOTIDE SEQUENCE</scope>
</reference>
<dbReference type="PANTHER" id="PTHR30031">
    <property type="entry name" value="PHOSPHOENOLPYRUVATE CARBOXYKINASE ATP"/>
    <property type="match status" value="1"/>
</dbReference>
<name>A0A644UHL5_9ZZZZ</name>
<dbReference type="AlphaFoldDB" id="A0A644UHL5"/>
<evidence type="ECO:0000256" key="4">
    <source>
        <dbReference type="ARBA" id="ARBA00022432"/>
    </source>
</evidence>
<dbReference type="PIRSF" id="PIRSF006294">
    <property type="entry name" value="PEP_crbxkin"/>
    <property type="match status" value="1"/>
</dbReference>
<dbReference type="PANTHER" id="PTHR30031:SF0">
    <property type="entry name" value="PHOSPHOENOLPYRUVATE CARBOXYKINASE (ATP)"/>
    <property type="match status" value="1"/>
</dbReference>
<dbReference type="Gene3D" id="3.90.228.20">
    <property type="match status" value="1"/>
</dbReference>
<evidence type="ECO:0000256" key="6">
    <source>
        <dbReference type="ARBA" id="ARBA00022793"/>
    </source>
</evidence>
<keyword evidence="8 10" id="KW-0456">Lyase</keyword>
<dbReference type="Gene3D" id="3.40.449.10">
    <property type="entry name" value="Phosphoenolpyruvate Carboxykinase, domain 1"/>
    <property type="match status" value="1"/>
</dbReference>
<dbReference type="InterPro" id="IPR001272">
    <property type="entry name" value="PEP_carboxykinase_ATP"/>
</dbReference>
<evidence type="ECO:0000256" key="3">
    <source>
        <dbReference type="ARBA" id="ARBA00012363"/>
    </source>
</evidence>
<dbReference type="InterPro" id="IPR015994">
    <property type="entry name" value="PEPCK_ATP_CS"/>
</dbReference>
<dbReference type="SUPFAM" id="SSF68923">
    <property type="entry name" value="PEP carboxykinase N-terminal domain"/>
    <property type="match status" value="1"/>
</dbReference>
<dbReference type="NCBIfam" id="NF006821">
    <property type="entry name" value="PRK09344.1-3"/>
    <property type="match status" value="1"/>
</dbReference>
<dbReference type="GO" id="GO:0006094">
    <property type="term" value="P:gluconeogenesis"/>
    <property type="evidence" value="ECO:0007669"/>
    <property type="project" value="UniProtKB-UniPathway"/>
</dbReference>
<dbReference type="NCBIfam" id="NF006820">
    <property type="entry name" value="PRK09344.1-2"/>
    <property type="match status" value="1"/>
</dbReference>
<dbReference type="EMBL" id="VSSQ01000116">
    <property type="protein sequence ID" value="MPL78496.1"/>
    <property type="molecule type" value="Genomic_DNA"/>
</dbReference>
<dbReference type="PROSITE" id="PS00532">
    <property type="entry name" value="PEPCK_ATP"/>
    <property type="match status" value="1"/>
</dbReference>
<sequence length="522" mass="57447">MAEVSSVAFLKNAKKIIKDLSVRELIEEAVCNGEGTFAQNGALRVVTGKHTGRSPNDKFIVDTPLTHGTVCWSNNKPCSPETFTKLYAKMCDFVKKHKVYVSDLNAGADDKYSLRVKFINELAWQQLFVKQLFIKTDEPTGENEDFTVICLPSVKADPEIDGTFSDTFIILNFDEKMVIIGGGRYAGEIKKSIFSVMNYLLPMHKILTMHCSANVGKCGDVALFFGLSGTGKTTLSADPNRELIGDDEHAWSDSGIFNIEGGCYAKCVNLTAKAEPEIYNAIKFGSVIENVYVDEKTGAPDFFNTDITENSRVAYPLEYIPNSRIPSCATHPRNIIFLTADAFGVLPPISKLTKNQAMYHFLAGYTSKVAGTECGVTEPQATFSTAFGEPFLPLPPLTYAKLLGERIARHETNVYLVNTGWSGGPYSVGRRMKLEHTRAMITAALNGELGLGGWSKTSVFGLDIPKACPNVPCDILNPINTWFDKEAYHTYTNKLALLFADNIKKFQGVVTEDILNAGPRID</sequence>
<keyword evidence="7" id="KW-0067">ATP-binding</keyword>
<accession>A0A644UHL5</accession>
<dbReference type="InterPro" id="IPR008210">
    <property type="entry name" value="PEP_carboxykinase_N"/>
</dbReference>
<protein>
    <recommendedName>
        <fullName evidence="3">phosphoenolpyruvate carboxykinase (ATP)</fullName>
        <ecNumber evidence="3">4.1.1.49</ecNumber>
    </recommendedName>
</protein>
<dbReference type="InterPro" id="IPR013035">
    <property type="entry name" value="PEP_carboxykinase_C"/>
</dbReference>
<keyword evidence="4" id="KW-0312">Gluconeogenesis</keyword>
<dbReference type="HAMAP" id="MF_00453">
    <property type="entry name" value="PEPCK_ATP"/>
    <property type="match status" value="1"/>
</dbReference>
<evidence type="ECO:0000256" key="8">
    <source>
        <dbReference type="ARBA" id="ARBA00023239"/>
    </source>
</evidence>
<dbReference type="Pfam" id="PF01293">
    <property type="entry name" value="PEPCK_ATP"/>
    <property type="match status" value="1"/>
</dbReference>
<dbReference type="CDD" id="cd00484">
    <property type="entry name" value="PEPCK_ATP"/>
    <property type="match status" value="1"/>
</dbReference>
<dbReference type="GO" id="GO:0016301">
    <property type="term" value="F:kinase activity"/>
    <property type="evidence" value="ECO:0007669"/>
    <property type="project" value="UniProtKB-KW"/>
</dbReference>
<dbReference type="SUPFAM" id="SSF53795">
    <property type="entry name" value="PEP carboxykinase-like"/>
    <property type="match status" value="1"/>
</dbReference>
<keyword evidence="10" id="KW-0808">Transferase</keyword>
<keyword evidence="10" id="KW-0670">Pyruvate</keyword>
<evidence type="ECO:0000256" key="5">
    <source>
        <dbReference type="ARBA" id="ARBA00022741"/>
    </source>
</evidence>
<comment type="caution">
    <text evidence="10">The sequence shown here is derived from an EMBL/GenBank/DDBJ whole genome shotgun (WGS) entry which is preliminary data.</text>
</comment>
<dbReference type="UniPathway" id="UPA00138"/>
<dbReference type="GO" id="GO:0005524">
    <property type="term" value="F:ATP binding"/>
    <property type="evidence" value="ECO:0007669"/>
    <property type="project" value="UniProtKB-KW"/>
</dbReference>
<comment type="pathway">
    <text evidence="1">Carbohydrate biosynthesis; gluconeogenesis.</text>
</comment>
<keyword evidence="10" id="KW-0418">Kinase</keyword>
<evidence type="ECO:0000256" key="2">
    <source>
        <dbReference type="ARBA" id="ARBA00006052"/>
    </source>
</evidence>
<dbReference type="GO" id="GO:0005829">
    <property type="term" value="C:cytosol"/>
    <property type="evidence" value="ECO:0007669"/>
    <property type="project" value="TreeGrafter"/>
</dbReference>